<evidence type="ECO:0000256" key="4">
    <source>
        <dbReference type="ARBA" id="ARBA00022490"/>
    </source>
</evidence>
<accession>A0A6J6WQN3</accession>
<evidence type="ECO:0000256" key="5">
    <source>
        <dbReference type="ARBA" id="ARBA00022694"/>
    </source>
</evidence>
<dbReference type="GO" id="GO:0002949">
    <property type="term" value="P:tRNA threonylcarbamoyladenosine modification"/>
    <property type="evidence" value="ECO:0007669"/>
    <property type="project" value="InterPro"/>
</dbReference>
<dbReference type="EMBL" id="CAFBQF010000075">
    <property type="protein sequence ID" value="CAB5054642.1"/>
    <property type="molecule type" value="Genomic_DNA"/>
</dbReference>
<keyword evidence="9" id="KW-0460">Magnesium</keyword>
<evidence type="ECO:0000256" key="8">
    <source>
        <dbReference type="ARBA" id="ARBA00022840"/>
    </source>
</evidence>
<dbReference type="NCBIfam" id="TIGR00150">
    <property type="entry name" value="T6A_YjeE"/>
    <property type="match status" value="1"/>
</dbReference>
<keyword evidence="7" id="KW-0547">Nucleotide-binding</keyword>
<comment type="similarity">
    <text evidence="2">Belongs to the TsaE family.</text>
</comment>
<protein>
    <recommendedName>
        <fullName evidence="3">tRNA threonylcarbamoyladenosine biosynthesis protein TsaE</fullName>
    </recommendedName>
    <alternativeName>
        <fullName evidence="10">t(6)A37 threonylcarbamoyladenosine biosynthesis protein TsaE</fullName>
    </alternativeName>
</protein>
<dbReference type="EMBL" id="CAEZZQ010000145">
    <property type="protein sequence ID" value="CAB4787102.1"/>
    <property type="molecule type" value="Genomic_DNA"/>
</dbReference>
<dbReference type="InterPro" id="IPR027417">
    <property type="entry name" value="P-loop_NTPase"/>
</dbReference>
<evidence type="ECO:0000313" key="12">
    <source>
        <dbReference type="EMBL" id="CAB5054642.1"/>
    </source>
</evidence>
<dbReference type="Gene3D" id="3.40.50.300">
    <property type="entry name" value="P-loop containing nucleotide triphosphate hydrolases"/>
    <property type="match status" value="1"/>
</dbReference>
<dbReference type="Pfam" id="PF02367">
    <property type="entry name" value="TsaE"/>
    <property type="match status" value="1"/>
</dbReference>
<proteinExistence type="inferred from homology"/>
<keyword evidence="6" id="KW-0479">Metal-binding</keyword>
<dbReference type="GO" id="GO:0046872">
    <property type="term" value="F:metal ion binding"/>
    <property type="evidence" value="ECO:0007669"/>
    <property type="project" value="UniProtKB-KW"/>
</dbReference>
<sequence length="141" mass="15291">MQISAKITTVTEMEELGAAIAARLSAGDLVILRGELAAGKTALVRGLGVGLGIIEQISSPTFVIARRHLGPIPLTHVDLYRLLDHSNMRAEVGDLDVEADLTTGVVVVEWGDETFFDEVRLVVNIAITSPEEREVTLDWRS</sequence>
<evidence type="ECO:0000256" key="1">
    <source>
        <dbReference type="ARBA" id="ARBA00004496"/>
    </source>
</evidence>
<evidence type="ECO:0000313" key="11">
    <source>
        <dbReference type="EMBL" id="CAB4787102.1"/>
    </source>
</evidence>
<evidence type="ECO:0000256" key="10">
    <source>
        <dbReference type="ARBA" id="ARBA00032441"/>
    </source>
</evidence>
<comment type="subcellular location">
    <subcellularLocation>
        <location evidence="1">Cytoplasm</location>
    </subcellularLocation>
</comment>
<keyword evidence="5" id="KW-0819">tRNA processing</keyword>
<organism evidence="11">
    <name type="scientific">freshwater metagenome</name>
    <dbReference type="NCBI Taxonomy" id="449393"/>
    <lineage>
        <taxon>unclassified sequences</taxon>
        <taxon>metagenomes</taxon>
        <taxon>ecological metagenomes</taxon>
    </lineage>
</organism>
<keyword evidence="8" id="KW-0067">ATP-binding</keyword>
<evidence type="ECO:0000256" key="2">
    <source>
        <dbReference type="ARBA" id="ARBA00007599"/>
    </source>
</evidence>
<dbReference type="PANTHER" id="PTHR33540:SF2">
    <property type="entry name" value="TRNA THREONYLCARBAMOYLADENOSINE BIOSYNTHESIS PROTEIN TSAE"/>
    <property type="match status" value="1"/>
</dbReference>
<keyword evidence="4" id="KW-0963">Cytoplasm</keyword>
<evidence type="ECO:0000256" key="6">
    <source>
        <dbReference type="ARBA" id="ARBA00022723"/>
    </source>
</evidence>
<gene>
    <name evidence="11" type="ORF">UFOPK2894_01549</name>
    <name evidence="12" type="ORF">UFOPK4295_01264</name>
</gene>
<dbReference type="AlphaFoldDB" id="A0A6J6WQN3"/>
<dbReference type="GO" id="GO:0005737">
    <property type="term" value="C:cytoplasm"/>
    <property type="evidence" value="ECO:0007669"/>
    <property type="project" value="UniProtKB-SubCell"/>
</dbReference>
<dbReference type="PANTHER" id="PTHR33540">
    <property type="entry name" value="TRNA THREONYLCARBAMOYLADENOSINE BIOSYNTHESIS PROTEIN TSAE"/>
    <property type="match status" value="1"/>
</dbReference>
<evidence type="ECO:0000256" key="3">
    <source>
        <dbReference type="ARBA" id="ARBA00019010"/>
    </source>
</evidence>
<dbReference type="InterPro" id="IPR003442">
    <property type="entry name" value="T6A_TsaE"/>
</dbReference>
<dbReference type="GO" id="GO:0005524">
    <property type="term" value="F:ATP binding"/>
    <property type="evidence" value="ECO:0007669"/>
    <property type="project" value="UniProtKB-KW"/>
</dbReference>
<evidence type="ECO:0000256" key="7">
    <source>
        <dbReference type="ARBA" id="ARBA00022741"/>
    </source>
</evidence>
<reference evidence="11" key="1">
    <citation type="submission" date="2020-05" db="EMBL/GenBank/DDBJ databases">
        <authorList>
            <person name="Chiriac C."/>
            <person name="Salcher M."/>
            <person name="Ghai R."/>
            <person name="Kavagutti S V."/>
        </authorList>
    </citation>
    <scope>NUCLEOTIDE SEQUENCE</scope>
</reference>
<evidence type="ECO:0000256" key="9">
    <source>
        <dbReference type="ARBA" id="ARBA00022842"/>
    </source>
</evidence>
<dbReference type="SUPFAM" id="SSF52540">
    <property type="entry name" value="P-loop containing nucleoside triphosphate hydrolases"/>
    <property type="match status" value="1"/>
</dbReference>
<name>A0A6J6WQN3_9ZZZZ</name>